<sequence>MQELEKVFLLSNFVDKETVVDVVRRIGDWLSDEDNSVDDNYIKSQIGYIEKIAKLNLKRGIVNKIQADAKIEISGLE</sequence>
<dbReference type="AlphaFoldDB" id="A0A552VC27"/>
<name>A0A552VC27_9FIRM</name>
<dbReference type="EMBL" id="VJXW01000003">
    <property type="protein sequence ID" value="TRW28032.1"/>
    <property type="molecule type" value="Genomic_DNA"/>
</dbReference>
<evidence type="ECO:0000313" key="2">
    <source>
        <dbReference type="EMBL" id="TRW28032.1"/>
    </source>
</evidence>
<comment type="caution">
    <text evidence="2">The sequence shown here is derived from an EMBL/GenBank/DDBJ whole genome shotgun (WGS) entry which is preliminary data.</text>
</comment>
<accession>A0A552VC27</accession>
<gene>
    <name evidence="2" type="ORF">FL857_03310</name>
</gene>
<evidence type="ECO:0000313" key="3">
    <source>
        <dbReference type="Proteomes" id="UP000319424"/>
    </source>
</evidence>
<organism evidence="2 3">
    <name type="scientific">Criibacterium bergeronii</name>
    <dbReference type="NCBI Taxonomy" id="1871336"/>
    <lineage>
        <taxon>Bacteria</taxon>
        <taxon>Bacillati</taxon>
        <taxon>Bacillota</taxon>
        <taxon>Clostridia</taxon>
        <taxon>Peptostreptococcales</taxon>
        <taxon>Filifactoraceae</taxon>
        <taxon>Criibacterium</taxon>
    </lineage>
</organism>
<dbReference type="Proteomes" id="UP000319424">
    <property type="component" value="Unassembled WGS sequence"/>
</dbReference>
<dbReference type="InterPro" id="IPR049242">
    <property type="entry name" value="DUF6877"/>
</dbReference>
<feature type="domain" description="DUF6877" evidence="1">
    <location>
        <begin position="1"/>
        <end position="54"/>
    </location>
</feature>
<proteinExistence type="predicted"/>
<protein>
    <recommendedName>
        <fullName evidence="1">DUF6877 domain-containing protein</fullName>
    </recommendedName>
</protein>
<evidence type="ECO:0000259" key="1">
    <source>
        <dbReference type="Pfam" id="PF21793"/>
    </source>
</evidence>
<dbReference type="Pfam" id="PF21793">
    <property type="entry name" value="DUF6877"/>
    <property type="match status" value="1"/>
</dbReference>
<reference evidence="2 3" key="1">
    <citation type="submission" date="2019-07" db="EMBL/GenBank/DDBJ databases">
        <title>Criibacterium bergeronii gen. nov., sp. nov. isolated from human clinical samples.</title>
        <authorList>
            <person name="Maheux A.F."/>
            <person name="Boudreau D.K."/>
            <person name="Berube E."/>
            <person name="Brodeur S."/>
            <person name="Bernard K.A."/>
            <person name="Abed J.Y."/>
            <person name="Ducrey E."/>
            <person name="Guay E.F."/>
            <person name="Raymond F."/>
            <person name="Corbeil J."/>
            <person name="Domingo M.-C."/>
            <person name="Roy P.H."/>
            <person name="Boissinot M."/>
            <person name="Tocheva E.I."/>
            <person name="Omar R.F."/>
        </authorList>
    </citation>
    <scope>NUCLEOTIDE SEQUENCE [LARGE SCALE GENOMIC DNA]</scope>
    <source>
        <strain evidence="2 3">CCRI-24246</strain>
    </source>
</reference>
<dbReference type="RefSeq" id="WP_144015709.1">
    <property type="nucleotide sequence ID" value="NZ_VJXW01000003.1"/>
</dbReference>